<organism evidence="2 3">
    <name type="scientific">Peptostreptococcus russellii</name>
    <dbReference type="NCBI Taxonomy" id="215200"/>
    <lineage>
        <taxon>Bacteria</taxon>
        <taxon>Bacillati</taxon>
        <taxon>Bacillota</taxon>
        <taxon>Clostridia</taxon>
        <taxon>Peptostreptococcales</taxon>
        <taxon>Peptostreptococcaceae</taxon>
        <taxon>Peptostreptococcus</taxon>
    </lineage>
</organism>
<keyword evidence="1" id="KW-0472">Membrane</keyword>
<keyword evidence="1" id="KW-1133">Transmembrane helix</keyword>
<dbReference type="AlphaFoldDB" id="A0A1H8I261"/>
<dbReference type="Pfam" id="PF04246">
    <property type="entry name" value="RseC_MucC"/>
    <property type="match status" value="1"/>
</dbReference>
<feature type="transmembrane region" description="Helical" evidence="1">
    <location>
        <begin position="43"/>
        <end position="60"/>
    </location>
</feature>
<reference evidence="2 3" key="1">
    <citation type="submission" date="2016-10" db="EMBL/GenBank/DDBJ databases">
        <authorList>
            <person name="de Groot N.N."/>
        </authorList>
    </citation>
    <scope>NUCLEOTIDE SEQUENCE [LARGE SCALE GENOMIC DNA]</scope>
    <source>
        <strain evidence="2 3">Calf135</strain>
    </source>
</reference>
<gene>
    <name evidence="2" type="ORF">SAMN05216454_1079</name>
</gene>
<dbReference type="Proteomes" id="UP000199512">
    <property type="component" value="Unassembled WGS sequence"/>
</dbReference>
<dbReference type="STRING" id="215200.SAMN05216454_1079"/>
<proteinExistence type="predicted"/>
<keyword evidence="1" id="KW-0812">Transmembrane</keyword>
<dbReference type="EMBL" id="FODF01000007">
    <property type="protein sequence ID" value="SEN62381.1"/>
    <property type="molecule type" value="Genomic_DNA"/>
</dbReference>
<sequence>MEKVNVMKALGIMYGIPLIALLIGTVGGYYVLKNTIGGDMLEVYSMLIGFAFTGLAYLGIKLKDAKLRDSREYMPTVTRVMIDLDTVDTL</sequence>
<evidence type="ECO:0000256" key="1">
    <source>
        <dbReference type="SAM" id="Phobius"/>
    </source>
</evidence>
<evidence type="ECO:0000313" key="2">
    <source>
        <dbReference type="EMBL" id="SEN62381.1"/>
    </source>
</evidence>
<accession>A0A1H8I261</accession>
<name>A0A1H8I261_9FIRM</name>
<evidence type="ECO:0000313" key="3">
    <source>
        <dbReference type="Proteomes" id="UP000199512"/>
    </source>
</evidence>
<protein>
    <submittedName>
        <fullName evidence="2">Positive regulator of sigma(E), RseC/MucC</fullName>
    </submittedName>
</protein>
<feature type="transmembrane region" description="Helical" evidence="1">
    <location>
        <begin position="12"/>
        <end position="31"/>
    </location>
</feature>
<keyword evidence="3" id="KW-1185">Reference proteome</keyword>